<evidence type="ECO:0000259" key="6">
    <source>
        <dbReference type="SMART" id="SM00853"/>
    </source>
</evidence>
<dbReference type="InterPro" id="IPR042121">
    <property type="entry name" value="MutL_C_regsub"/>
</dbReference>
<dbReference type="GO" id="GO:0016887">
    <property type="term" value="F:ATP hydrolysis activity"/>
    <property type="evidence" value="ECO:0007669"/>
    <property type="project" value="InterPro"/>
</dbReference>
<dbReference type="HAMAP" id="MF_00149">
    <property type="entry name" value="DNA_mis_repair"/>
    <property type="match status" value="1"/>
</dbReference>
<evidence type="ECO:0000256" key="4">
    <source>
        <dbReference type="HAMAP-Rule" id="MF_00149"/>
    </source>
</evidence>
<feature type="domain" description="DNA mismatch repair protein S5" evidence="7">
    <location>
        <begin position="210"/>
        <end position="328"/>
    </location>
</feature>
<dbReference type="InterPro" id="IPR036890">
    <property type="entry name" value="HATPase_C_sf"/>
</dbReference>
<dbReference type="InterPro" id="IPR037198">
    <property type="entry name" value="MutL_C_sf"/>
</dbReference>
<accession>A0A8S0Y3C2</accession>
<dbReference type="KEGG" id="aacx:DEACI_2606"/>
<keyword evidence="8" id="KW-0687">Ribonucleoprotein</keyword>
<dbReference type="Proteomes" id="UP001071230">
    <property type="component" value="Unassembled WGS sequence"/>
</dbReference>
<dbReference type="EMBL" id="LR746496">
    <property type="protein sequence ID" value="CAA7601935.1"/>
    <property type="molecule type" value="Genomic_DNA"/>
</dbReference>
<dbReference type="Pfam" id="PF01119">
    <property type="entry name" value="DNA_mis_repair"/>
    <property type="match status" value="1"/>
</dbReference>
<dbReference type="Gene3D" id="3.30.565.10">
    <property type="entry name" value="Histidine kinase-like ATPase, C-terminal domain"/>
    <property type="match status" value="1"/>
</dbReference>
<dbReference type="GO" id="GO:0030983">
    <property type="term" value="F:mismatched DNA binding"/>
    <property type="evidence" value="ECO:0007669"/>
    <property type="project" value="InterPro"/>
</dbReference>
<evidence type="ECO:0000256" key="2">
    <source>
        <dbReference type="ARBA" id="ARBA00022763"/>
    </source>
</evidence>
<keyword evidence="10" id="KW-1185">Reference proteome</keyword>
<dbReference type="SMART" id="SM00853">
    <property type="entry name" value="MutL_C"/>
    <property type="match status" value="1"/>
</dbReference>
<keyword evidence="3 4" id="KW-0234">DNA repair</keyword>
<dbReference type="InterPro" id="IPR038973">
    <property type="entry name" value="MutL/Mlh/Pms-like"/>
</dbReference>
<reference evidence="8" key="2">
    <citation type="submission" date="2020-01" db="EMBL/GenBank/DDBJ databases">
        <authorList>
            <person name="Hornung B."/>
        </authorList>
    </citation>
    <scope>NUCLEOTIDE SEQUENCE</scope>
    <source>
        <strain evidence="8">PacBioINE</strain>
    </source>
</reference>
<dbReference type="InterPro" id="IPR020667">
    <property type="entry name" value="DNA_mismatch_repair_MutL"/>
</dbReference>
<evidence type="ECO:0000313" key="8">
    <source>
        <dbReference type="EMBL" id="CAA7601935.1"/>
    </source>
</evidence>
<dbReference type="InterPro" id="IPR014762">
    <property type="entry name" value="DNA_mismatch_repair_CS"/>
</dbReference>
<dbReference type="Gene3D" id="3.30.230.10">
    <property type="match status" value="1"/>
</dbReference>
<comment type="function">
    <text evidence="4">This protein is involved in the repair of mismatches in DNA. It is required for dam-dependent methyl-directed DNA mismatch repair. May act as a 'molecular matchmaker', a protein that promotes the formation of a stable complex between two or more DNA-binding proteins in an ATP-dependent manner without itself being part of a final effector complex.</text>
</comment>
<dbReference type="InterPro" id="IPR042120">
    <property type="entry name" value="MutL_C_dimsub"/>
</dbReference>
<dbReference type="NCBIfam" id="TIGR00585">
    <property type="entry name" value="mutl"/>
    <property type="match status" value="1"/>
</dbReference>
<dbReference type="GO" id="GO:0005524">
    <property type="term" value="F:ATP binding"/>
    <property type="evidence" value="ECO:0007669"/>
    <property type="project" value="InterPro"/>
</dbReference>
<dbReference type="CDD" id="cd00782">
    <property type="entry name" value="MutL_Trans"/>
    <property type="match status" value="1"/>
</dbReference>
<dbReference type="Gene3D" id="3.30.1370.100">
    <property type="entry name" value="MutL, C-terminal domain, regulatory subdomain"/>
    <property type="match status" value="1"/>
</dbReference>
<dbReference type="InterPro" id="IPR014790">
    <property type="entry name" value="MutL_C"/>
</dbReference>
<feature type="region of interest" description="Disordered" evidence="5">
    <location>
        <begin position="332"/>
        <end position="369"/>
    </location>
</feature>
<dbReference type="PROSITE" id="PS00058">
    <property type="entry name" value="DNA_MISMATCH_REPAIR_1"/>
    <property type="match status" value="1"/>
</dbReference>
<protein>
    <recommendedName>
        <fullName evidence="4">DNA mismatch repair protein MutL</fullName>
    </recommendedName>
</protein>
<dbReference type="InterPro" id="IPR013507">
    <property type="entry name" value="DNA_mismatch_S5_2-like"/>
</dbReference>
<sequence>MASLIRVLDPQSANRIAAGEVVERPVSVIKELVENSLDAGAKHIEIAVEGRGTSLIRVQDDGSGIPAAEMPLAVLRHATSKIRRVEDLDTLSTLGFRGEALPSIASVSRLALTSRPPGEISGRILRLEGGQRVSFDEIGAPVGTTVSVENLFYNAPARLKFLRSDNTEFGLISDVVGRIALAHPEVAFKLTHPEQTVLQTAGRGRLLESIGTVLGKELARRLLPLSLEQGIWSLAGYLSPPDLVRSSRQAVTFIVNGRCVRSPVLMRALEEGYHTLIPVKLHPLAVLHLKLPASEYDVNVHPAKMEVKFAHEQALADFLTAAVRRTLLDAGRGRRNSHCQRQEAETAAGQSGSPPAPGMAAAGQENPSSDVVAAISEQPGLLSLDVSSRDSSGFRQTTPAADMVAETVQPSTIRLPTEPDPMHPPVAFLSAPAEEPSPTPALFAEATGLTGSNLWPLAQVLNTYILATDGRSLVIVDQHAAHERINYERLLREIRGRKTVSQSLLVPVSLELSLREEQALLEHLLDLAKIGFILEYFGPQTYLLRAVPAETPPDAAEHLLRRFLEEILQTGVQPGYERLFETWIYLLACRESVKARESLSIPEMEQLLARLAETENPQTCPHGRPTMIQISRGELERRFYRR</sequence>
<feature type="compositionally biased region" description="Low complexity" evidence="5">
    <location>
        <begin position="347"/>
        <end position="364"/>
    </location>
</feature>
<feature type="domain" description="MutL C-terminal dimerisation" evidence="6">
    <location>
        <begin position="456"/>
        <end position="599"/>
    </location>
</feature>
<evidence type="ECO:0000256" key="1">
    <source>
        <dbReference type="ARBA" id="ARBA00006082"/>
    </source>
</evidence>
<gene>
    <name evidence="4" type="primary">mutL</name>
    <name evidence="8" type="ORF">DEACI_2606</name>
    <name evidence="9" type="ORF">DEACI_2696</name>
</gene>
<evidence type="ECO:0000256" key="3">
    <source>
        <dbReference type="ARBA" id="ARBA00023204"/>
    </source>
</evidence>
<evidence type="ECO:0000313" key="9">
    <source>
        <dbReference type="EMBL" id="CEJ08221.1"/>
    </source>
</evidence>
<dbReference type="PANTHER" id="PTHR10073">
    <property type="entry name" value="DNA MISMATCH REPAIR PROTEIN MLH, PMS, MUTL"/>
    <property type="match status" value="1"/>
</dbReference>
<dbReference type="RefSeq" id="WP_240985395.1">
    <property type="nucleotide sequence ID" value="NZ_CDGJ01000078.1"/>
</dbReference>
<proteinExistence type="inferred from homology"/>
<dbReference type="InterPro" id="IPR002099">
    <property type="entry name" value="MutL/Mlh/PMS"/>
</dbReference>
<name>A0A8S0Y3C2_9FIRM</name>
<dbReference type="InterPro" id="IPR014721">
    <property type="entry name" value="Ribsml_uS5_D2-typ_fold_subgr"/>
</dbReference>
<dbReference type="FunFam" id="3.30.565.10:FF:000003">
    <property type="entry name" value="DNA mismatch repair endonuclease MutL"/>
    <property type="match status" value="1"/>
</dbReference>
<dbReference type="SUPFAM" id="SSF55874">
    <property type="entry name" value="ATPase domain of HSP90 chaperone/DNA topoisomerase II/histidine kinase"/>
    <property type="match status" value="1"/>
</dbReference>
<evidence type="ECO:0000256" key="5">
    <source>
        <dbReference type="SAM" id="MobiDB-lite"/>
    </source>
</evidence>
<reference evidence="9" key="1">
    <citation type="submission" date="2014-11" db="EMBL/GenBank/DDBJ databases">
        <authorList>
            <person name="Hornung B.V."/>
        </authorList>
    </citation>
    <scope>NUCLEOTIDE SEQUENCE</scope>
    <source>
        <strain evidence="9">INE</strain>
    </source>
</reference>
<keyword evidence="8" id="KW-0689">Ribosomal protein</keyword>
<dbReference type="Gene3D" id="3.30.1540.20">
    <property type="entry name" value="MutL, C-terminal domain, dimerisation subdomain"/>
    <property type="match status" value="1"/>
</dbReference>
<organism evidence="8">
    <name type="scientific">Acididesulfobacillus acetoxydans</name>
    <dbReference type="NCBI Taxonomy" id="1561005"/>
    <lineage>
        <taxon>Bacteria</taxon>
        <taxon>Bacillati</taxon>
        <taxon>Bacillota</taxon>
        <taxon>Clostridia</taxon>
        <taxon>Eubacteriales</taxon>
        <taxon>Peptococcaceae</taxon>
        <taxon>Acididesulfobacillus</taxon>
    </lineage>
</organism>
<dbReference type="GO" id="GO:0140664">
    <property type="term" value="F:ATP-dependent DNA damage sensor activity"/>
    <property type="evidence" value="ECO:0007669"/>
    <property type="project" value="InterPro"/>
</dbReference>
<dbReference type="Pfam" id="PF08676">
    <property type="entry name" value="MutL_C"/>
    <property type="match status" value="1"/>
</dbReference>
<dbReference type="EMBL" id="CDGJ01000078">
    <property type="protein sequence ID" value="CEJ08221.1"/>
    <property type="molecule type" value="Genomic_DNA"/>
</dbReference>
<dbReference type="Proteomes" id="UP000836597">
    <property type="component" value="Chromosome"/>
</dbReference>
<dbReference type="SMART" id="SM01340">
    <property type="entry name" value="DNA_mis_repair"/>
    <property type="match status" value="1"/>
</dbReference>
<dbReference type="InterPro" id="IPR020568">
    <property type="entry name" value="Ribosomal_Su5_D2-typ_SF"/>
</dbReference>
<dbReference type="PANTHER" id="PTHR10073:SF12">
    <property type="entry name" value="DNA MISMATCH REPAIR PROTEIN MLH1"/>
    <property type="match status" value="1"/>
</dbReference>
<keyword evidence="2 4" id="KW-0227">DNA damage</keyword>
<dbReference type="SUPFAM" id="SSF54211">
    <property type="entry name" value="Ribosomal protein S5 domain 2-like"/>
    <property type="match status" value="1"/>
</dbReference>
<dbReference type="GO" id="GO:0032300">
    <property type="term" value="C:mismatch repair complex"/>
    <property type="evidence" value="ECO:0007669"/>
    <property type="project" value="InterPro"/>
</dbReference>
<evidence type="ECO:0000259" key="7">
    <source>
        <dbReference type="SMART" id="SM01340"/>
    </source>
</evidence>
<evidence type="ECO:0000313" key="10">
    <source>
        <dbReference type="Proteomes" id="UP001071230"/>
    </source>
</evidence>
<dbReference type="GO" id="GO:0006298">
    <property type="term" value="P:mismatch repair"/>
    <property type="evidence" value="ECO:0007669"/>
    <property type="project" value="UniProtKB-UniRule"/>
</dbReference>
<dbReference type="CDD" id="cd16926">
    <property type="entry name" value="HATPase_MutL-MLH-PMS-like"/>
    <property type="match status" value="1"/>
</dbReference>
<dbReference type="AlphaFoldDB" id="A0A8S0Y3C2"/>
<dbReference type="SUPFAM" id="SSF118116">
    <property type="entry name" value="DNA mismatch repair protein MutL"/>
    <property type="match status" value="1"/>
</dbReference>
<dbReference type="GO" id="GO:0005840">
    <property type="term" value="C:ribosome"/>
    <property type="evidence" value="ECO:0007669"/>
    <property type="project" value="UniProtKB-KW"/>
</dbReference>
<comment type="similarity">
    <text evidence="1 4">Belongs to the DNA mismatch repair MutL/HexB family.</text>
</comment>
<dbReference type="Pfam" id="PF13589">
    <property type="entry name" value="HATPase_c_3"/>
    <property type="match status" value="1"/>
</dbReference>